<name>B8B4S8_ORYSI</name>
<comment type="catalytic activity">
    <reaction evidence="18">
        <text>L-threonyl-[protein] + ATP = O-phospho-L-threonyl-[protein] + ADP + H(+)</text>
        <dbReference type="Rhea" id="RHEA:46608"/>
        <dbReference type="Rhea" id="RHEA-COMP:11060"/>
        <dbReference type="Rhea" id="RHEA-COMP:11605"/>
        <dbReference type="ChEBI" id="CHEBI:15378"/>
        <dbReference type="ChEBI" id="CHEBI:30013"/>
        <dbReference type="ChEBI" id="CHEBI:30616"/>
        <dbReference type="ChEBI" id="CHEBI:61977"/>
        <dbReference type="ChEBI" id="CHEBI:456216"/>
        <dbReference type="EC" id="2.7.11.1"/>
    </reaction>
</comment>
<dbReference type="PROSITE" id="PS50011">
    <property type="entry name" value="PROTEIN_KINASE_DOM"/>
    <property type="match status" value="1"/>
</dbReference>
<evidence type="ECO:0000256" key="14">
    <source>
        <dbReference type="ARBA" id="ARBA00022989"/>
    </source>
</evidence>
<dbReference type="FunFam" id="3.80.10.10:FF:000565">
    <property type="entry name" value="Leucine-rich repeat receptor-like kinase protein FLORAL ORGAN NUMBER1"/>
    <property type="match status" value="1"/>
</dbReference>
<accession>B8B4S8</accession>
<dbReference type="STRING" id="39946.B8B4S8"/>
<evidence type="ECO:0000259" key="22">
    <source>
        <dbReference type="PROSITE" id="PS50011"/>
    </source>
</evidence>
<comment type="similarity">
    <text evidence="20">Belongs to the NPH3 family.</text>
</comment>
<dbReference type="Proteomes" id="UP000007015">
    <property type="component" value="Chromosome 7"/>
</dbReference>
<dbReference type="SUPFAM" id="SSF52058">
    <property type="entry name" value="L domain-like"/>
    <property type="match status" value="1"/>
</dbReference>
<evidence type="ECO:0000313" key="25">
    <source>
        <dbReference type="Proteomes" id="UP000007015"/>
    </source>
</evidence>
<dbReference type="InterPro" id="IPR027356">
    <property type="entry name" value="NPH3_dom"/>
</dbReference>
<dbReference type="Gene3D" id="1.10.510.10">
    <property type="entry name" value="Transferase(Phosphotransferase) domain 1"/>
    <property type="match status" value="1"/>
</dbReference>
<reference evidence="24 25" key="1">
    <citation type="journal article" date="2005" name="PLoS Biol.">
        <title>The genomes of Oryza sativa: a history of duplications.</title>
        <authorList>
            <person name="Yu J."/>
            <person name="Wang J."/>
            <person name="Lin W."/>
            <person name="Li S."/>
            <person name="Li H."/>
            <person name="Zhou J."/>
            <person name="Ni P."/>
            <person name="Dong W."/>
            <person name="Hu S."/>
            <person name="Zeng C."/>
            <person name="Zhang J."/>
            <person name="Zhang Y."/>
            <person name="Li R."/>
            <person name="Xu Z."/>
            <person name="Li S."/>
            <person name="Li X."/>
            <person name="Zheng H."/>
            <person name="Cong L."/>
            <person name="Lin L."/>
            <person name="Yin J."/>
            <person name="Geng J."/>
            <person name="Li G."/>
            <person name="Shi J."/>
            <person name="Liu J."/>
            <person name="Lv H."/>
            <person name="Li J."/>
            <person name="Wang J."/>
            <person name="Deng Y."/>
            <person name="Ran L."/>
            <person name="Shi X."/>
            <person name="Wang X."/>
            <person name="Wu Q."/>
            <person name="Li C."/>
            <person name="Ren X."/>
            <person name="Wang J."/>
            <person name="Wang X."/>
            <person name="Li D."/>
            <person name="Liu D."/>
            <person name="Zhang X."/>
            <person name="Ji Z."/>
            <person name="Zhao W."/>
            <person name="Sun Y."/>
            <person name="Zhang Z."/>
            <person name="Bao J."/>
            <person name="Han Y."/>
            <person name="Dong L."/>
            <person name="Ji J."/>
            <person name="Chen P."/>
            <person name="Wu S."/>
            <person name="Liu J."/>
            <person name="Xiao Y."/>
            <person name="Bu D."/>
            <person name="Tan J."/>
            <person name="Yang L."/>
            <person name="Ye C."/>
            <person name="Zhang J."/>
            <person name="Xu J."/>
            <person name="Zhou Y."/>
            <person name="Yu Y."/>
            <person name="Zhang B."/>
            <person name="Zhuang S."/>
            <person name="Wei H."/>
            <person name="Liu B."/>
            <person name="Lei M."/>
            <person name="Yu H."/>
            <person name="Li Y."/>
            <person name="Xu H."/>
            <person name="Wei S."/>
            <person name="He X."/>
            <person name="Fang L."/>
            <person name="Zhang Z."/>
            <person name="Zhang Y."/>
            <person name="Huang X."/>
            <person name="Su Z."/>
            <person name="Tong W."/>
            <person name="Li J."/>
            <person name="Tong Z."/>
            <person name="Li S."/>
            <person name="Ye J."/>
            <person name="Wang L."/>
            <person name="Fang L."/>
            <person name="Lei T."/>
            <person name="Chen C."/>
            <person name="Chen H."/>
            <person name="Xu Z."/>
            <person name="Li H."/>
            <person name="Huang H."/>
            <person name="Zhang F."/>
            <person name="Xu H."/>
            <person name="Li N."/>
            <person name="Zhao C."/>
            <person name="Li S."/>
            <person name="Dong L."/>
            <person name="Huang Y."/>
            <person name="Li L."/>
            <person name="Xi Y."/>
            <person name="Qi Q."/>
            <person name="Li W."/>
            <person name="Zhang B."/>
            <person name="Hu W."/>
            <person name="Zhang Y."/>
            <person name="Tian X."/>
            <person name="Jiao Y."/>
            <person name="Liang X."/>
            <person name="Jin J."/>
            <person name="Gao L."/>
            <person name="Zheng W."/>
            <person name="Hao B."/>
            <person name="Liu S."/>
            <person name="Wang W."/>
            <person name="Yuan L."/>
            <person name="Cao M."/>
            <person name="McDermott J."/>
            <person name="Samudrala R."/>
            <person name="Wang J."/>
            <person name="Wong G.K."/>
            <person name="Yang H."/>
        </authorList>
    </citation>
    <scope>NUCLEOTIDE SEQUENCE [LARGE SCALE GENOMIC DNA]</scope>
    <source>
        <strain evidence="25">cv. 93-11</strain>
    </source>
</reference>
<protein>
    <recommendedName>
        <fullName evidence="2">non-specific serine/threonine protein kinase</fullName>
        <ecNumber evidence="2">2.7.11.1</ecNumber>
    </recommendedName>
</protein>
<dbReference type="SUPFAM" id="SSF56112">
    <property type="entry name" value="Protein kinase-like (PK-like)"/>
    <property type="match status" value="1"/>
</dbReference>
<evidence type="ECO:0000256" key="12">
    <source>
        <dbReference type="ARBA" id="ARBA00022777"/>
    </source>
</evidence>
<dbReference type="PANTHER" id="PTHR48004">
    <property type="entry name" value="OS01G0149700 PROTEIN"/>
    <property type="match status" value="1"/>
</dbReference>
<keyword evidence="5" id="KW-0597">Phosphoprotein</keyword>
<dbReference type="FunFam" id="3.80.10.10:FF:000095">
    <property type="entry name" value="LRR receptor-like serine/threonine-protein kinase GSO1"/>
    <property type="match status" value="2"/>
</dbReference>
<gene>
    <name evidence="24" type="ORF">OsI_25539</name>
</gene>
<dbReference type="AlphaFoldDB" id="B8B4S8"/>
<evidence type="ECO:0000256" key="5">
    <source>
        <dbReference type="ARBA" id="ARBA00022553"/>
    </source>
</evidence>
<dbReference type="SUPFAM" id="SSF52047">
    <property type="entry name" value="RNI-like"/>
    <property type="match status" value="1"/>
</dbReference>
<dbReference type="PROSITE" id="PS51649">
    <property type="entry name" value="NPH3"/>
    <property type="match status" value="1"/>
</dbReference>
<feature type="domain" description="NPH3" evidence="23">
    <location>
        <begin position="741"/>
        <end position="914"/>
    </location>
</feature>
<dbReference type="InterPro" id="IPR003591">
    <property type="entry name" value="Leu-rich_rpt_typical-subtyp"/>
</dbReference>
<dbReference type="PANTHER" id="PTHR48004:SF105">
    <property type="entry name" value="OS11G0173700 PROTEIN"/>
    <property type="match status" value="1"/>
</dbReference>
<evidence type="ECO:0000256" key="1">
    <source>
        <dbReference type="ARBA" id="ARBA00004162"/>
    </source>
</evidence>
<keyword evidence="13" id="KW-0067">ATP-binding</keyword>
<evidence type="ECO:0000256" key="9">
    <source>
        <dbReference type="ARBA" id="ARBA00022729"/>
    </source>
</evidence>
<keyword evidence="6" id="KW-0433">Leucine-rich repeat</keyword>
<evidence type="ECO:0000256" key="21">
    <source>
        <dbReference type="SAM" id="SignalP"/>
    </source>
</evidence>
<dbReference type="Pfam" id="PF13855">
    <property type="entry name" value="LRR_8"/>
    <property type="match status" value="2"/>
</dbReference>
<dbReference type="EC" id="2.7.11.1" evidence="2"/>
<dbReference type="GO" id="GO:0005886">
    <property type="term" value="C:plasma membrane"/>
    <property type="evidence" value="ECO:0007669"/>
    <property type="project" value="UniProtKB-SubCell"/>
</dbReference>
<keyword evidence="8" id="KW-0812">Transmembrane</keyword>
<dbReference type="Pfam" id="PF00069">
    <property type="entry name" value="Pkinase"/>
    <property type="match status" value="1"/>
</dbReference>
<dbReference type="GO" id="GO:0004674">
    <property type="term" value="F:protein serine/threonine kinase activity"/>
    <property type="evidence" value="ECO:0007669"/>
    <property type="project" value="UniProtKB-KW"/>
</dbReference>
<keyword evidence="9 21" id="KW-0732">Signal</keyword>
<evidence type="ECO:0000256" key="2">
    <source>
        <dbReference type="ARBA" id="ARBA00012513"/>
    </source>
</evidence>
<evidence type="ECO:0000256" key="13">
    <source>
        <dbReference type="ARBA" id="ARBA00022840"/>
    </source>
</evidence>
<evidence type="ECO:0000256" key="4">
    <source>
        <dbReference type="ARBA" id="ARBA00022527"/>
    </source>
</evidence>
<keyword evidence="10" id="KW-0677">Repeat</keyword>
<keyword evidence="25" id="KW-1185">Reference proteome</keyword>
<feature type="chain" id="PRO_5002868504" description="non-specific serine/threonine protein kinase" evidence="21">
    <location>
        <begin position="23"/>
        <end position="914"/>
    </location>
</feature>
<keyword evidence="12" id="KW-0418">Kinase</keyword>
<evidence type="ECO:0000256" key="10">
    <source>
        <dbReference type="ARBA" id="ARBA00022737"/>
    </source>
</evidence>
<comment type="subcellular location">
    <subcellularLocation>
        <location evidence="1">Cell membrane</location>
        <topology evidence="1">Single-pass membrane protein</topology>
    </subcellularLocation>
</comment>
<proteinExistence type="inferred from homology"/>
<evidence type="ECO:0000256" key="18">
    <source>
        <dbReference type="ARBA" id="ARBA00047899"/>
    </source>
</evidence>
<dbReference type="Pfam" id="PF03000">
    <property type="entry name" value="NPH3"/>
    <property type="match status" value="1"/>
</dbReference>
<keyword evidence="11" id="KW-0547">Nucleotide-binding</keyword>
<dbReference type="GO" id="GO:0005524">
    <property type="term" value="F:ATP binding"/>
    <property type="evidence" value="ECO:0007669"/>
    <property type="project" value="UniProtKB-KW"/>
</dbReference>
<dbReference type="PROSITE" id="PS51450">
    <property type="entry name" value="LRR"/>
    <property type="match status" value="1"/>
</dbReference>
<dbReference type="InterPro" id="IPR052941">
    <property type="entry name" value="StomDev_PlantInt_Reg"/>
</dbReference>
<evidence type="ECO:0000256" key="11">
    <source>
        <dbReference type="ARBA" id="ARBA00022741"/>
    </source>
</evidence>
<evidence type="ECO:0000256" key="16">
    <source>
        <dbReference type="ARBA" id="ARBA00023170"/>
    </source>
</evidence>
<organism evidence="24 25">
    <name type="scientific">Oryza sativa subsp. indica</name>
    <name type="common">Rice</name>
    <dbReference type="NCBI Taxonomy" id="39946"/>
    <lineage>
        <taxon>Eukaryota</taxon>
        <taxon>Viridiplantae</taxon>
        <taxon>Streptophyta</taxon>
        <taxon>Embryophyta</taxon>
        <taxon>Tracheophyta</taxon>
        <taxon>Spermatophyta</taxon>
        <taxon>Magnoliopsida</taxon>
        <taxon>Liliopsida</taxon>
        <taxon>Poales</taxon>
        <taxon>Poaceae</taxon>
        <taxon>BOP clade</taxon>
        <taxon>Oryzoideae</taxon>
        <taxon>Oryzeae</taxon>
        <taxon>Oryzinae</taxon>
        <taxon>Oryza</taxon>
        <taxon>Oryza sativa</taxon>
    </lineage>
</organism>
<sequence length="914" mass="99009">MTMKVTTATAHFLLVFLASTISHSVICSALGNETDQLSSLLEFKNAISLDPEQSLISWNSSNHLCSWEGVSCSSKNPPRVTAIDLSHQGLVGRISPSLGNLTFLRNLSLATNRFTGQIPASLGRLRRLRSLYLSNNTLQGTIPSFANCSELRALFLDGNELAGVLPGAGDLPVGIEALVLSSNRLAGTIPPSLGNVTTLRKLACMNNGVGGGIPGELAALRGMEVLAVDGNRLSGGFPVAVMNMSGLAVLGLSTNGFTGELPSGIGGFLPKLRQLTIGGNFFQGNIPSSLANASNLFKLGMSDNNFTGVVPASIGKLAKLTLLNLEMNQLHARSKQEWEFMDNLANCTELQVLSLEKNQMEGQVPSSLGNFSVQLQYLYLGLNRLSGSFPSGIANLPNLIILALDDNWFTVSVPQWLGGLKTLQSLTVSYNNFTGYVPSSLSNLSHLMELFLESNQFIGNIPPSLGNLQFLTRIDISNNNLHGKVGNAKQLMYLQLSSNMLSGDLPNTLGSCENLQHIELDHNNLSGGIPPPFGKLISLKFLNLSHNKLTGSIPMLLGDLQLLEQIDLSFNHLRGEVPTKAQRLNIVVDVSDALAYLHHNHQGPIIHCDLEPSNILLDDSMTAHVGDFGLARFKIDSKTSLGNSVSTSSFAINGTIGYVAPECAIGGQVSTAADVYSFGVVLLEIFIRKRPTDDMFKDGLSIAKYADINIPDRLLQIVDPQLVQELSLNQEDPVATDENAAHCLLSVLNIGLCCTKSSPNERISMQEKTCCTPSTTSRLSRRQFSYIDGDHHNTWGSVLLDMEQRVLMEEIVTLLPVERAVATTRFVLGLLRTDMILHTGVACRDALEMRASKQLKEATHEDLLIPNTGNFVETLYDVDCMERMLEQFIVTVHELVGVRSPVRLATDIGRRLGG</sequence>
<keyword evidence="17" id="KW-0325">Glycoprotein</keyword>
<keyword evidence="14" id="KW-1133">Transmembrane helix</keyword>
<evidence type="ECO:0000256" key="6">
    <source>
        <dbReference type="ARBA" id="ARBA00022614"/>
    </source>
</evidence>
<evidence type="ECO:0000256" key="3">
    <source>
        <dbReference type="ARBA" id="ARBA00022475"/>
    </source>
</evidence>
<evidence type="ECO:0000256" key="8">
    <source>
        <dbReference type="ARBA" id="ARBA00022692"/>
    </source>
</evidence>
<evidence type="ECO:0000256" key="19">
    <source>
        <dbReference type="ARBA" id="ARBA00048679"/>
    </source>
</evidence>
<keyword evidence="4" id="KW-0723">Serine/threonine-protein kinase</keyword>
<dbReference type="InterPro" id="IPR000719">
    <property type="entry name" value="Prot_kinase_dom"/>
</dbReference>
<keyword evidence="3" id="KW-1003">Cell membrane</keyword>
<feature type="signal peptide" evidence="21">
    <location>
        <begin position="1"/>
        <end position="22"/>
    </location>
</feature>
<dbReference type="HOGENOM" id="CLU_000288_22_0_1"/>
<dbReference type="Pfam" id="PF00560">
    <property type="entry name" value="LRR_1"/>
    <property type="match status" value="5"/>
</dbReference>
<dbReference type="InterPro" id="IPR011009">
    <property type="entry name" value="Kinase-like_dom_sf"/>
</dbReference>
<dbReference type="InterPro" id="IPR032675">
    <property type="entry name" value="LRR_dom_sf"/>
</dbReference>
<dbReference type="Pfam" id="PF08263">
    <property type="entry name" value="LRRNT_2"/>
    <property type="match status" value="1"/>
</dbReference>
<keyword evidence="7" id="KW-0808">Transferase</keyword>
<evidence type="ECO:0000259" key="23">
    <source>
        <dbReference type="PROSITE" id="PS51649"/>
    </source>
</evidence>
<evidence type="ECO:0000313" key="24">
    <source>
        <dbReference type="EMBL" id="EEC81809.1"/>
    </source>
</evidence>
<dbReference type="FunFam" id="1.10.510.10:FF:000358">
    <property type="entry name" value="Putative leucine-rich repeat receptor-like serine/threonine-protein kinase"/>
    <property type="match status" value="1"/>
</dbReference>
<dbReference type="EMBL" id="CM000132">
    <property type="protein sequence ID" value="EEC81809.1"/>
    <property type="molecule type" value="Genomic_DNA"/>
</dbReference>
<dbReference type="Gramene" id="BGIOSGA025463-TA">
    <property type="protein sequence ID" value="BGIOSGA025463-PA"/>
    <property type="gene ID" value="BGIOSGA025463"/>
</dbReference>
<keyword evidence="15" id="KW-0472">Membrane</keyword>
<dbReference type="OMA" id="QHIELDH"/>
<feature type="domain" description="Protein kinase" evidence="22">
    <location>
        <begin position="459"/>
        <end position="775"/>
    </location>
</feature>
<evidence type="ECO:0000256" key="15">
    <source>
        <dbReference type="ARBA" id="ARBA00023136"/>
    </source>
</evidence>
<evidence type="ECO:0000256" key="17">
    <source>
        <dbReference type="ARBA" id="ARBA00023180"/>
    </source>
</evidence>
<keyword evidence="16" id="KW-0675">Receptor</keyword>
<dbReference type="Gene3D" id="3.80.10.10">
    <property type="entry name" value="Ribonuclease Inhibitor"/>
    <property type="match status" value="4"/>
</dbReference>
<dbReference type="SMART" id="SM00369">
    <property type="entry name" value="LRR_TYP"/>
    <property type="match status" value="8"/>
</dbReference>
<evidence type="ECO:0000256" key="7">
    <source>
        <dbReference type="ARBA" id="ARBA00022679"/>
    </source>
</evidence>
<dbReference type="InterPro" id="IPR001611">
    <property type="entry name" value="Leu-rich_rpt"/>
</dbReference>
<comment type="catalytic activity">
    <reaction evidence="19">
        <text>L-seryl-[protein] + ATP = O-phospho-L-seryl-[protein] + ADP + H(+)</text>
        <dbReference type="Rhea" id="RHEA:17989"/>
        <dbReference type="Rhea" id="RHEA-COMP:9863"/>
        <dbReference type="Rhea" id="RHEA-COMP:11604"/>
        <dbReference type="ChEBI" id="CHEBI:15378"/>
        <dbReference type="ChEBI" id="CHEBI:29999"/>
        <dbReference type="ChEBI" id="CHEBI:30616"/>
        <dbReference type="ChEBI" id="CHEBI:83421"/>
        <dbReference type="ChEBI" id="CHEBI:456216"/>
        <dbReference type="EC" id="2.7.11.1"/>
    </reaction>
</comment>
<evidence type="ECO:0000256" key="20">
    <source>
        <dbReference type="PROSITE-ProRule" id="PRU00982"/>
    </source>
</evidence>
<dbReference type="InterPro" id="IPR013210">
    <property type="entry name" value="LRR_N_plant-typ"/>
</dbReference>